<dbReference type="GO" id="GO:0004364">
    <property type="term" value="F:glutathione transferase activity"/>
    <property type="evidence" value="ECO:0007669"/>
    <property type="project" value="TreeGrafter"/>
</dbReference>
<dbReference type="PANTHER" id="PTHR10250:SF26">
    <property type="entry name" value="GLUTATHIONE S-TRANSFERASE 3, MITOCHONDRIAL"/>
    <property type="match status" value="1"/>
</dbReference>
<reference evidence="7" key="2">
    <citation type="submission" date="2015-01" db="EMBL/GenBank/DDBJ databases">
        <title>Evolutionary Origins and Diversification of the Mycorrhizal Mutualists.</title>
        <authorList>
            <consortium name="DOE Joint Genome Institute"/>
            <consortium name="Mycorrhizal Genomics Consortium"/>
            <person name="Kohler A."/>
            <person name="Kuo A."/>
            <person name="Nagy L.G."/>
            <person name="Floudas D."/>
            <person name="Copeland A."/>
            <person name="Barry K.W."/>
            <person name="Cichocki N."/>
            <person name="Veneault-Fourrey C."/>
            <person name="LaButti K."/>
            <person name="Lindquist E.A."/>
            <person name="Lipzen A."/>
            <person name="Lundell T."/>
            <person name="Morin E."/>
            <person name="Murat C."/>
            <person name="Riley R."/>
            <person name="Ohm R."/>
            <person name="Sun H."/>
            <person name="Tunlid A."/>
            <person name="Henrissat B."/>
            <person name="Grigoriev I.V."/>
            <person name="Hibbett D.S."/>
            <person name="Martin F."/>
        </authorList>
    </citation>
    <scope>NUCLEOTIDE SEQUENCE [LARGE SCALE GENOMIC DNA]</scope>
    <source>
        <strain evidence="7">MUT 4182</strain>
    </source>
</reference>
<dbReference type="Gene3D" id="1.20.120.550">
    <property type="entry name" value="Membrane associated eicosanoid/glutathione metabolism-like domain"/>
    <property type="match status" value="1"/>
</dbReference>
<proteinExistence type="predicted"/>
<dbReference type="OrthoDB" id="410651at2759"/>
<evidence type="ECO:0000313" key="6">
    <source>
        <dbReference type="EMBL" id="KIO29470.1"/>
    </source>
</evidence>
<keyword evidence="2 5" id="KW-0812">Transmembrane</keyword>
<keyword evidence="4 5" id="KW-0472">Membrane</keyword>
<dbReference type="InterPro" id="IPR050997">
    <property type="entry name" value="MAPEG"/>
</dbReference>
<evidence type="ECO:0000256" key="5">
    <source>
        <dbReference type="SAM" id="Phobius"/>
    </source>
</evidence>
<dbReference type="EMBL" id="KN822982">
    <property type="protein sequence ID" value="KIO29470.1"/>
    <property type="molecule type" value="Genomic_DNA"/>
</dbReference>
<dbReference type="GO" id="GO:0005783">
    <property type="term" value="C:endoplasmic reticulum"/>
    <property type="evidence" value="ECO:0007669"/>
    <property type="project" value="TreeGrafter"/>
</dbReference>
<accession>A0A0C3QEB1</accession>
<dbReference type="GO" id="GO:0004602">
    <property type="term" value="F:glutathione peroxidase activity"/>
    <property type="evidence" value="ECO:0007669"/>
    <property type="project" value="TreeGrafter"/>
</dbReference>
<name>A0A0C3QEB1_9AGAM</name>
<dbReference type="PANTHER" id="PTHR10250">
    <property type="entry name" value="MICROSOMAL GLUTATHIONE S-TRANSFERASE"/>
    <property type="match status" value="1"/>
</dbReference>
<evidence type="ECO:0000256" key="1">
    <source>
        <dbReference type="ARBA" id="ARBA00004141"/>
    </source>
</evidence>
<feature type="transmembrane region" description="Helical" evidence="5">
    <location>
        <begin position="36"/>
        <end position="53"/>
    </location>
</feature>
<dbReference type="AlphaFoldDB" id="A0A0C3QEB1"/>
<gene>
    <name evidence="6" type="ORF">M407DRAFT_242578</name>
</gene>
<feature type="transmembrane region" description="Helical" evidence="5">
    <location>
        <begin position="105"/>
        <end position="129"/>
    </location>
</feature>
<dbReference type="Proteomes" id="UP000054248">
    <property type="component" value="Unassembled WGS sequence"/>
</dbReference>
<reference evidence="6 7" key="1">
    <citation type="submission" date="2014-04" db="EMBL/GenBank/DDBJ databases">
        <authorList>
            <consortium name="DOE Joint Genome Institute"/>
            <person name="Kuo A."/>
            <person name="Girlanda M."/>
            <person name="Perotto S."/>
            <person name="Kohler A."/>
            <person name="Nagy L.G."/>
            <person name="Floudas D."/>
            <person name="Copeland A."/>
            <person name="Barry K.W."/>
            <person name="Cichocki N."/>
            <person name="Veneault-Fourrey C."/>
            <person name="LaButti K."/>
            <person name="Lindquist E.A."/>
            <person name="Lipzen A."/>
            <person name="Lundell T."/>
            <person name="Morin E."/>
            <person name="Murat C."/>
            <person name="Sun H."/>
            <person name="Tunlid A."/>
            <person name="Henrissat B."/>
            <person name="Grigoriev I.V."/>
            <person name="Hibbett D.S."/>
            <person name="Martin F."/>
            <person name="Nordberg H.P."/>
            <person name="Cantor M.N."/>
            <person name="Hua S.X."/>
        </authorList>
    </citation>
    <scope>NUCLEOTIDE SEQUENCE [LARGE SCALE GENOMIC DNA]</scope>
    <source>
        <strain evidence="6 7">MUT 4182</strain>
    </source>
</reference>
<feature type="transmembrane region" description="Helical" evidence="5">
    <location>
        <begin position="149"/>
        <end position="170"/>
    </location>
</feature>
<protein>
    <submittedName>
        <fullName evidence="6">Uncharacterized protein</fullName>
    </submittedName>
</protein>
<dbReference type="GO" id="GO:0016020">
    <property type="term" value="C:membrane"/>
    <property type="evidence" value="ECO:0007669"/>
    <property type="project" value="UniProtKB-SubCell"/>
</dbReference>
<comment type="subcellular location">
    <subcellularLocation>
        <location evidence="1">Membrane</location>
        <topology evidence="1">Multi-pass membrane protein</topology>
    </subcellularLocation>
</comment>
<dbReference type="HOGENOM" id="CLU_110291_1_2_1"/>
<dbReference type="STRING" id="1051891.A0A0C3QEB1"/>
<keyword evidence="3 5" id="KW-1133">Transmembrane helix</keyword>
<evidence type="ECO:0000313" key="7">
    <source>
        <dbReference type="Proteomes" id="UP000054248"/>
    </source>
</evidence>
<dbReference type="InterPro" id="IPR023352">
    <property type="entry name" value="MAPEG-like_dom_sf"/>
</dbReference>
<dbReference type="Pfam" id="PF01124">
    <property type="entry name" value="MAPEG"/>
    <property type="match status" value="1"/>
</dbReference>
<evidence type="ECO:0000256" key="4">
    <source>
        <dbReference type="ARBA" id="ARBA00023136"/>
    </source>
</evidence>
<dbReference type="InterPro" id="IPR001129">
    <property type="entry name" value="Membr-assoc_MAPEG"/>
</dbReference>
<dbReference type="GO" id="GO:0005635">
    <property type="term" value="C:nuclear envelope"/>
    <property type="evidence" value="ECO:0007669"/>
    <property type="project" value="TreeGrafter"/>
</dbReference>
<dbReference type="SUPFAM" id="SSF161084">
    <property type="entry name" value="MAPEG domain-like"/>
    <property type="match status" value="1"/>
</dbReference>
<evidence type="ECO:0000256" key="3">
    <source>
        <dbReference type="ARBA" id="ARBA00022989"/>
    </source>
</evidence>
<sequence>MGSGRYSIPISLSHPPQHSFTSEQKKMVNTIVVPDNYGYVALSAFSMAWLNVFQSRLVGNKRKAAGVAYPQMYAEKDQQEASKDAFVFNCAQRAHSNTLEWLPTVLFALLFTGLRYPLFAAGAGTAITIGRGLYTVGYVNYGPGGRNLIGGMVGHMASMALYAGGTWSAIKMIMGQ</sequence>
<evidence type="ECO:0000256" key="2">
    <source>
        <dbReference type="ARBA" id="ARBA00022692"/>
    </source>
</evidence>
<keyword evidence="7" id="KW-1185">Reference proteome</keyword>
<organism evidence="6 7">
    <name type="scientific">Tulasnella calospora MUT 4182</name>
    <dbReference type="NCBI Taxonomy" id="1051891"/>
    <lineage>
        <taxon>Eukaryota</taxon>
        <taxon>Fungi</taxon>
        <taxon>Dikarya</taxon>
        <taxon>Basidiomycota</taxon>
        <taxon>Agaricomycotina</taxon>
        <taxon>Agaricomycetes</taxon>
        <taxon>Cantharellales</taxon>
        <taxon>Tulasnellaceae</taxon>
        <taxon>Tulasnella</taxon>
    </lineage>
</organism>